<reference evidence="2 3" key="1">
    <citation type="submission" date="2019-07" db="EMBL/GenBank/DDBJ databases">
        <title>Complete genome of Thermococcus acidophilus.</title>
        <authorList>
            <person name="Li X."/>
        </authorList>
    </citation>
    <scope>NUCLEOTIDE SEQUENCE [LARGE SCALE GENOMIC DNA]</scope>
    <source>
        <strain evidence="2 3">SY113</strain>
    </source>
</reference>
<dbReference type="Proteomes" id="UP000322631">
    <property type="component" value="Chromosome"/>
</dbReference>
<dbReference type="EMBL" id="CP041932">
    <property type="protein sequence ID" value="QEK13992.1"/>
    <property type="molecule type" value="Genomic_DNA"/>
</dbReference>
<evidence type="ECO:0000256" key="1">
    <source>
        <dbReference type="SAM" id="Phobius"/>
    </source>
</evidence>
<name>A0A5C0SJ25_9EURY</name>
<dbReference type="RefSeq" id="WP_148882096.1">
    <property type="nucleotide sequence ID" value="NZ_CP041932.1"/>
</dbReference>
<sequence>MDRVALSVILLLVAVPYFGIYPACLFKNGRLSGNSLIVYLTFTFSMIFLAAGAVLDSLALVLLSLLALVLTGVLSRFFRKNLEEDAYSVEVNPREPLKLVWFFRLDASLWVWLAYRIGSTRAAFLNVLVTYVAVIGVIALLNHLSNGHFPLKSFSVVYAIVMILQFRKVYQNLYERTKKD</sequence>
<organism evidence="2 3">
    <name type="scientific">Thermococcus aciditolerans</name>
    <dbReference type="NCBI Taxonomy" id="2598455"/>
    <lineage>
        <taxon>Archaea</taxon>
        <taxon>Methanobacteriati</taxon>
        <taxon>Methanobacteriota</taxon>
        <taxon>Thermococci</taxon>
        <taxon>Thermococcales</taxon>
        <taxon>Thermococcaceae</taxon>
        <taxon>Thermococcus</taxon>
    </lineage>
</organism>
<evidence type="ECO:0000313" key="3">
    <source>
        <dbReference type="Proteomes" id="UP000322631"/>
    </source>
</evidence>
<feature type="transmembrane region" description="Helical" evidence="1">
    <location>
        <begin position="36"/>
        <end position="55"/>
    </location>
</feature>
<proteinExistence type="predicted"/>
<dbReference type="AlphaFoldDB" id="A0A5C0SJ25"/>
<feature type="transmembrane region" description="Helical" evidence="1">
    <location>
        <begin position="153"/>
        <end position="170"/>
    </location>
</feature>
<gene>
    <name evidence="2" type="ORF">FPV09_01385</name>
</gene>
<feature type="transmembrane region" description="Helical" evidence="1">
    <location>
        <begin position="60"/>
        <end position="78"/>
    </location>
</feature>
<accession>A0A5C0SJ25</accession>
<feature type="transmembrane region" description="Helical" evidence="1">
    <location>
        <begin position="122"/>
        <end position="141"/>
    </location>
</feature>
<keyword evidence="1" id="KW-0472">Membrane</keyword>
<protein>
    <submittedName>
        <fullName evidence="2">Uncharacterized protein</fullName>
    </submittedName>
</protein>
<keyword evidence="1" id="KW-1133">Transmembrane helix</keyword>
<evidence type="ECO:0000313" key="2">
    <source>
        <dbReference type="EMBL" id="QEK13992.1"/>
    </source>
</evidence>
<dbReference type="KEGG" id="them:FPV09_01385"/>
<keyword evidence="3" id="KW-1185">Reference proteome</keyword>
<keyword evidence="1" id="KW-0812">Transmembrane</keyword>
<dbReference type="GeneID" id="41608466"/>